<keyword evidence="2 5" id="KW-0732">Signal</keyword>
<keyword evidence="3" id="KW-0378">Hydrolase</keyword>
<dbReference type="PANTHER" id="PTHR22835:SF517">
    <property type="entry name" value="GDSL-LIKE LIPASE_ACYLHYDROLASE FAMILY PROTEIN, EXPRESSED"/>
    <property type="match status" value="1"/>
</dbReference>
<name>A0A9Q0JDG8_9ROSI</name>
<keyword evidence="4" id="KW-0325">Glycoprotein</keyword>
<accession>A0A9Q0JDG8</accession>
<dbReference type="SUPFAM" id="SSF52266">
    <property type="entry name" value="SGNH hydrolase"/>
    <property type="match status" value="1"/>
</dbReference>
<evidence type="ECO:0000256" key="2">
    <source>
        <dbReference type="ARBA" id="ARBA00022729"/>
    </source>
</evidence>
<dbReference type="CDD" id="cd01837">
    <property type="entry name" value="SGNH_plant_lipase_like"/>
    <property type="match status" value="1"/>
</dbReference>
<gene>
    <name evidence="6" type="ORF">Tsubulata_038148</name>
</gene>
<protein>
    <submittedName>
        <fullName evidence="6">Uncharacterized protein</fullName>
    </submittedName>
</protein>
<dbReference type="PANTHER" id="PTHR22835">
    <property type="entry name" value="ZINC FINGER FYVE DOMAIN CONTAINING PROTEIN"/>
    <property type="match status" value="1"/>
</dbReference>
<dbReference type="EMBL" id="JAKUCV010003798">
    <property type="protein sequence ID" value="KAJ4837569.1"/>
    <property type="molecule type" value="Genomic_DNA"/>
</dbReference>
<evidence type="ECO:0000256" key="4">
    <source>
        <dbReference type="ARBA" id="ARBA00023180"/>
    </source>
</evidence>
<dbReference type="InterPro" id="IPR036514">
    <property type="entry name" value="SGNH_hydro_sf"/>
</dbReference>
<comment type="caution">
    <text evidence="6">The sequence shown here is derived from an EMBL/GenBank/DDBJ whole genome shotgun (WGS) entry which is preliminary data.</text>
</comment>
<keyword evidence="7" id="KW-1185">Reference proteome</keyword>
<dbReference type="GO" id="GO:0016788">
    <property type="term" value="F:hydrolase activity, acting on ester bonds"/>
    <property type="evidence" value="ECO:0007669"/>
    <property type="project" value="InterPro"/>
</dbReference>
<proteinExistence type="inferred from homology"/>
<reference evidence="6" key="2">
    <citation type="journal article" date="2023" name="Plants (Basel)">
        <title>Annotation of the Turnera subulata (Passifloraceae) Draft Genome Reveals the S-Locus Evolved after the Divergence of Turneroideae from Passifloroideae in a Stepwise Manner.</title>
        <authorList>
            <person name="Henning P.M."/>
            <person name="Roalson E.H."/>
            <person name="Mir W."/>
            <person name="McCubbin A.G."/>
            <person name="Shore J.S."/>
        </authorList>
    </citation>
    <scope>NUCLEOTIDE SEQUENCE</scope>
    <source>
        <strain evidence="6">F60SS</strain>
    </source>
</reference>
<feature type="signal peptide" evidence="5">
    <location>
        <begin position="1"/>
        <end position="27"/>
    </location>
</feature>
<dbReference type="AlphaFoldDB" id="A0A9Q0JDG8"/>
<evidence type="ECO:0000313" key="7">
    <source>
        <dbReference type="Proteomes" id="UP001141552"/>
    </source>
</evidence>
<dbReference type="Gene3D" id="3.40.50.1110">
    <property type="entry name" value="SGNH hydrolase"/>
    <property type="match status" value="1"/>
</dbReference>
<dbReference type="Pfam" id="PF00657">
    <property type="entry name" value="Lipase_GDSL"/>
    <property type="match status" value="1"/>
</dbReference>
<reference evidence="6" key="1">
    <citation type="submission" date="2022-02" db="EMBL/GenBank/DDBJ databases">
        <authorList>
            <person name="Henning P.M."/>
            <person name="McCubbin A.G."/>
            <person name="Shore J.S."/>
        </authorList>
    </citation>
    <scope>NUCLEOTIDE SEQUENCE</scope>
    <source>
        <strain evidence="6">F60SS</strain>
        <tissue evidence="6">Leaves</tissue>
    </source>
</reference>
<evidence type="ECO:0000256" key="3">
    <source>
        <dbReference type="ARBA" id="ARBA00022801"/>
    </source>
</evidence>
<dbReference type="InterPro" id="IPR035669">
    <property type="entry name" value="SGNH_plant_lipase-like"/>
</dbReference>
<dbReference type="InterPro" id="IPR001087">
    <property type="entry name" value="GDSL"/>
</dbReference>
<dbReference type="Proteomes" id="UP001141552">
    <property type="component" value="Unassembled WGS sequence"/>
</dbReference>
<evidence type="ECO:0000256" key="1">
    <source>
        <dbReference type="ARBA" id="ARBA00008668"/>
    </source>
</evidence>
<feature type="chain" id="PRO_5040362508" evidence="5">
    <location>
        <begin position="28"/>
        <end position="375"/>
    </location>
</feature>
<comment type="similarity">
    <text evidence="1">Belongs to the 'GDSL' lipolytic enzyme family.</text>
</comment>
<evidence type="ECO:0000313" key="6">
    <source>
        <dbReference type="EMBL" id="KAJ4837569.1"/>
    </source>
</evidence>
<sequence length="375" mass="41573">MHMATTKFFSALVLHFCLLLALSSAWGGAHHLPGTCKIDSVYQLGDSISDTGNLNQEYPSSPCARLPYGEMFNHTATGRCSNGLLVIDYIARSLGLPLLDAYKNPNATFGRGRGVNFAVSGSTALPVDVLAKKKINSPFTNSSLDVQLDWMFSYFNSISFNNTDLAEKVKNALFIVGEIGGNDYDFALFQNKTLKEVKDMVPEVVQAITDAVTRVIGYGARHIIVPGNFPLGCMPYYLTKFQTSNMDAYDEFHCLKEFNDFSNYHNDHLKQAIKDLKEMNENINIVYGDYYGPYEWLLTHAASNCLDTKSLLKACCGVGGNYDYSPTRSCGNPGVPVCANPDQFMSWDGVHPTQKVYKHIAFSLIEDIFPRLCSS</sequence>
<dbReference type="OrthoDB" id="810163at2759"/>
<organism evidence="6 7">
    <name type="scientific">Turnera subulata</name>
    <dbReference type="NCBI Taxonomy" id="218843"/>
    <lineage>
        <taxon>Eukaryota</taxon>
        <taxon>Viridiplantae</taxon>
        <taxon>Streptophyta</taxon>
        <taxon>Embryophyta</taxon>
        <taxon>Tracheophyta</taxon>
        <taxon>Spermatophyta</taxon>
        <taxon>Magnoliopsida</taxon>
        <taxon>eudicotyledons</taxon>
        <taxon>Gunneridae</taxon>
        <taxon>Pentapetalae</taxon>
        <taxon>rosids</taxon>
        <taxon>fabids</taxon>
        <taxon>Malpighiales</taxon>
        <taxon>Passifloraceae</taxon>
        <taxon>Turnera</taxon>
    </lineage>
</organism>
<evidence type="ECO:0000256" key="5">
    <source>
        <dbReference type="SAM" id="SignalP"/>
    </source>
</evidence>